<dbReference type="Gene3D" id="1.25.40.10">
    <property type="entry name" value="Tetratricopeptide repeat domain"/>
    <property type="match status" value="1"/>
</dbReference>
<comment type="caution">
    <text evidence="2">The sequence shown here is derived from an EMBL/GenBank/DDBJ whole genome shotgun (WGS) entry which is preliminary data.</text>
</comment>
<reference evidence="2" key="1">
    <citation type="submission" date="2021-02" db="EMBL/GenBank/DDBJ databases">
        <authorList>
            <person name="Nowell W R."/>
        </authorList>
    </citation>
    <scope>NUCLEOTIDE SEQUENCE</scope>
</reference>
<keyword evidence="1" id="KW-0802">TPR repeat</keyword>
<feature type="repeat" description="TPR" evidence="1">
    <location>
        <begin position="22"/>
        <end position="55"/>
    </location>
</feature>
<gene>
    <name evidence="2" type="ORF">BYL167_LOCUS40627</name>
    <name evidence="3" type="ORF">GIL414_LOCUS54032</name>
</gene>
<dbReference type="EMBL" id="CAJOBH010101060">
    <property type="protein sequence ID" value="CAF4613054.1"/>
    <property type="molecule type" value="Genomic_DNA"/>
</dbReference>
<dbReference type="Proteomes" id="UP000681720">
    <property type="component" value="Unassembled WGS sequence"/>
</dbReference>
<dbReference type="SUPFAM" id="SSF48452">
    <property type="entry name" value="TPR-like"/>
    <property type="match status" value="1"/>
</dbReference>
<evidence type="ECO:0000313" key="2">
    <source>
        <dbReference type="EMBL" id="CAF4613054.1"/>
    </source>
</evidence>
<evidence type="ECO:0000313" key="3">
    <source>
        <dbReference type="EMBL" id="CAF4945265.1"/>
    </source>
</evidence>
<dbReference type="AlphaFoldDB" id="A0A8S2Z5K6"/>
<dbReference type="Proteomes" id="UP000681967">
    <property type="component" value="Unassembled WGS sequence"/>
</dbReference>
<organism evidence="2 4">
    <name type="scientific">Rotaria magnacalcarata</name>
    <dbReference type="NCBI Taxonomy" id="392030"/>
    <lineage>
        <taxon>Eukaryota</taxon>
        <taxon>Metazoa</taxon>
        <taxon>Spiralia</taxon>
        <taxon>Gnathifera</taxon>
        <taxon>Rotifera</taxon>
        <taxon>Eurotatoria</taxon>
        <taxon>Bdelloidea</taxon>
        <taxon>Philodinida</taxon>
        <taxon>Philodinidae</taxon>
        <taxon>Rotaria</taxon>
    </lineage>
</organism>
<sequence length="63" mass="7299">NYALQCHQQALKLQEESNEDISHTLTYLGNVYHSRSELDLALEHHRRALTLRQNDPTIETVAL</sequence>
<feature type="non-terminal residue" evidence="2">
    <location>
        <position position="63"/>
    </location>
</feature>
<dbReference type="EMBL" id="CAJOBJ010188576">
    <property type="protein sequence ID" value="CAF4945265.1"/>
    <property type="molecule type" value="Genomic_DNA"/>
</dbReference>
<dbReference type="PROSITE" id="PS50005">
    <property type="entry name" value="TPR"/>
    <property type="match status" value="1"/>
</dbReference>
<dbReference type="InterPro" id="IPR011990">
    <property type="entry name" value="TPR-like_helical_dom_sf"/>
</dbReference>
<accession>A0A8S2Z5K6</accession>
<protein>
    <recommendedName>
        <fullName evidence="5">Tetratricopeptide repeat protein</fullName>
    </recommendedName>
</protein>
<proteinExistence type="predicted"/>
<evidence type="ECO:0008006" key="5">
    <source>
        <dbReference type="Google" id="ProtNLM"/>
    </source>
</evidence>
<evidence type="ECO:0000256" key="1">
    <source>
        <dbReference type="PROSITE-ProRule" id="PRU00339"/>
    </source>
</evidence>
<dbReference type="Pfam" id="PF13424">
    <property type="entry name" value="TPR_12"/>
    <property type="match status" value="1"/>
</dbReference>
<feature type="non-terminal residue" evidence="2">
    <location>
        <position position="1"/>
    </location>
</feature>
<name>A0A8S2Z5K6_9BILA</name>
<dbReference type="SMART" id="SM00028">
    <property type="entry name" value="TPR"/>
    <property type="match status" value="1"/>
</dbReference>
<evidence type="ECO:0000313" key="4">
    <source>
        <dbReference type="Proteomes" id="UP000681967"/>
    </source>
</evidence>
<dbReference type="InterPro" id="IPR019734">
    <property type="entry name" value="TPR_rpt"/>
</dbReference>